<dbReference type="Proteomes" id="UP000196560">
    <property type="component" value="Unassembled WGS sequence"/>
</dbReference>
<organism evidence="2 3">
    <name type="scientific">Enorma massiliensis</name>
    <dbReference type="NCBI Taxonomy" id="1472761"/>
    <lineage>
        <taxon>Bacteria</taxon>
        <taxon>Bacillati</taxon>
        <taxon>Actinomycetota</taxon>
        <taxon>Coriobacteriia</taxon>
        <taxon>Coriobacteriales</taxon>
        <taxon>Coriobacteriaceae</taxon>
        <taxon>Enorma</taxon>
    </lineage>
</organism>
<dbReference type="Gene3D" id="3.90.76.10">
    <property type="entry name" value="Dipeptide-binding Protein, Domain 1"/>
    <property type="match status" value="1"/>
</dbReference>
<dbReference type="STRING" id="1118060.GCA_000311845_01337"/>
<protein>
    <submittedName>
        <fullName evidence="2">ABC transporter substrate-binding protein</fullName>
    </submittedName>
</protein>
<dbReference type="PROSITE" id="PS51257">
    <property type="entry name" value="PROKAR_LIPOPROTEIN"/>
    <property type="match status" value="1"/>
</dbReference>
<evidence type="ECO:0000313" key="2">
    <source>
        <dbReference type="EMBL" id="OUN43845.1"/>
    </source>
</evidence>
<dbReference type="GO" id="GO:0015833">
    <property type="term" value="P:peptide transport"/>
    <property type="evidence" value="ECO:0007669"/>
    <property type="project" value="TreeGrafter"/>
</dbReference>
<reference evidence="3" key="1">
    <citation type="submission" date="2017-04" db="EMBL/GenBank/DDBJ databases">
        <title>Function of individual gut microbiota members based on whole genome sequencing of pure cultures obtained from chicken caecum.</title>
        <authorList>
            <person name="Medvecky M."/>
            <person name="Cejkova D."/>
            <person name="Polansky O."/>
            <person name="Karasova D."/>
            <person name="Kubasova T."/>
            <person name="Cizek A."/>
            <person name="Rychlik I."/>
        </authorList>
    </citation>
    <scope>NUCLEOTIDE SEQUENCE [LARGE SCALE GENOMIC DNA]</scope>
    <source>
        <strain evidence="3">An70</strain>
    </source>
</reference>
<dbReference type="GO" id="GO:1904680">
    <property type="term" value="F:peptide transmembrane transporter activity"/>
    <property type="evidence" value="ECO:0007669"/>
    <property type="project" value="TreeGrafter"/>
</dbReference>
<dbReference type="GO" id="GO:0042597">
    <property type="term" value="C:periplasmic space"/>
    <property type="evidence" value="ECO:0007669"/>
    <property type="project" value="UniProtKB-ARBA"/>
</dbReference>
<dbReference type="InterPro" id="IPR030678">
    <property type="entry name" value="Peptide/Ni-bd"/>
</dbReference>
<dbReference type="EMBL" id="NFHO01000003">
    <property type="protein sequence ID" value="OUN43845.1"/>
    <property type="molecule type" value="Genomic_DNA"/>
</dbReference>
<dbReference type="PANTHER" id="PTHR30290:SF83">
    <property type="entry name" value="ABC TRANSPORTER SUBSTRATE-BINDING PROTEIN"/>
    <property type="match status" value="1"/>
</dbReference>
<evidence type="ECO:0000259" key="1">
    <source>
        <dbReference type="Pfam" id="PF00496"/>
    </source>
</evidence>
<dbReference type="InterPro" id="IPR006311">
    <property type="entry name" value="TAT_signal"/>
</dbReference>
<dbReference type="eggNOG" id="COG4166">
    <property type="taxonomic scope" value="Bacteria"/>
</dbReference>
<dbReference type="Gene3D" id="3.10.105.10">
    <property type="entry name" value="Dipeptide-binding Protein, Domain 3"/>
    <property type="match status" value="1"/>
</dbReference>
<dbReference type="InterPro" id="IPR039424">
    <property type="entry name" value="SBP_5"/>
</dbReference>
<dbReference type="PANTHER" id="PTHR30290">
    <property type="entry name" value="PERIPLASMIC BINDING COMPONENT OF ABC TRANSPORTER"/>
    <property type="match status" value="1"/>
</dbReference>
<dbReference type="PROSITE" id="PS51318">
    <property type="entry name" value="TAT"/>
    <property type="match status" value="1"/>
</dbReference>
<dbReference type="GO" id="GO:0043190">
    <property type="term" value="C:ATP-binding cassette (ABC) transporter complex"/>
    <property type="evidence" value="ECO:0007669"/>
    <property type="project" value="InterPro"/>
</dbReference>
<dbReference type="CDD" id="cd00995">
    <property type="entry name" value="PBP2_NikA_DppA_OppA_like"/>
    <property type="match status" value="1"/>
</dbReference>
<dbReference type="Gene3D" id="3.40.190.10">
    <property type="entry name" value="Periplasmic binding protein-like II"/>
    <property type="match status" value="1"/>
</dbReference>
<comment type="caution">
    <text evidence="2">The sequence shown here is derived from an EMBL/GenBank/DDBJ whole genome shotgun (WGS) entry which is preliminary data.</text>
</comment>
<dbReference type="Pfam" id="PF00496">
    <property type="entry name" value="SBP_bac_5"/>
    <property type="match status" value="1"/>
</dbReference>
<dbReference type="SUPFAM" id="SSF53850">
    <property type="entry name" value="Periplasmic binding protein-like II"/>
    <property type="match status" value="1"/>
</dbReference>
<feature type="domain" description="Solute-binding protein family 5" evidence="1">
    <location>
        <begin position="93"/>
        <end position="481"/>
    </location>
</feature>
<dbReference type="PIRSF" id="PIRSF002741">
    <property type="entry name" value="MppA"/>
    <property type="match status" value="1"/>
</dbReference>
<evidence type="ECO:0000313" key="3">
    <source>
        <dbReference type="Proteomes" id="UP000196560"/>
    </source>
</evidence>
<name>A0A1Y3U6R5_9ACTN</name>
<dbReference type="RefSeq" id="WP_087186127.1">
    <property type="nucleotide sequence ID" value="NZ_NFHO01000003.1"/>
</dbReference>
<dbReference type="InterPro" id="IPR000914">
    <property type="entry name" value="SBP_5_dom"/>
</dbReference>
<proteinExistence type="predicted"/>
<keyword evidence="3" id="KW-1185">Reference proteome</keyword>
<gene>
    <name evidence="2" type="ORF">B5G21_03955</name>
</gene>
<dbReference type="AlphaFoldDB" id="A0A1Y3U6R5"/>
<sequence>MADFEKKQPVLDRRHFVGGALAASALAALAGCTKGGTTTGGSAATGGAQGGTLRYYINNPVCIEPYNLQEDQGTQVGFQLFDSLTQYNFETGELEPLACESWEANDDATEFTFHLKEAKFHDGTDVLASNWKYGWERIVNPATNPESPSVIGYHLAMIAGYDELAAGEAEEMSGLTCPDDHTLVVTLSYAYADFPYVASHPALAPIPDAAKDMSQVDFGLAPIGNGPFKMDGEWVDGQYINIVRFDDYYGEPAILDGVNFMIQKDVETAYKEFQAGNLDVSDVPVASLAAAAEEYGESEDGYTITPGHQFLNGSEPSTYYLTCNVVEGPFTDVNLRHAVSMAINRQAICDTLFHGSRTPADNIVPPGIAGYEEGAWEYSKYDVDAATEILDEYYPADADGNRGLELEITSNQDGGHKEVMDSIISDLAAVGITCTANTPDWATVLDLYQKLDYQFGRLGWVADYPIMDNFLYPLFYTGNGDNRAGYSNPTVDEELMAARQTVDDDERIAALQEVNKQIAEDMPVIPLMFYTHTTVGGSNVATMYLDPQKKADLSKAQLVSAE</sequence>
<accession>A0A1Y3U6R5</accession>